<evidence type="ECO:0008006" key="3">
    <source>
        <dbReference type="Google" id="ProtNLM"/>
    </source>
</evidence>
<accession>A0ABV8EIR1</accession>
<evidence type="ECO:0000313" key="2">
    <source>
        <dbReference type="Proteomes" id="UP001595766"/>
    </source>
</evidence>
<gene>
    <name evidence="1" type="ORF">ACFOUP_01955</name>
</gene>
<proteinExistence type="predicted"/>
<sequence>MKNFIKGVLAFGMIAMFACEGPMGPPGSPGLPGADGVTIVGQVFETDFINFNSNNNFSTGFRDFPYTIEETDKVLVYALWRIEDNVDVWRLLPQMNIEFSELGIFFYNYEFTMFDYNIFMEGNFNLSQLPSEYRDNQIFRVVILPVDPMGANARIDYSDFDGVMKLLDKTEEDIIKLN</sequence>
<name>A0ABV8EIR1_9BACT</name>
<organism evidence="1 2">
    <name type="scientific">Belliella kenyensis</name>
    <dbReference type="NCBI Taxonomy" id="1472724"/>
    <lineage>
        <taxon>Bacteria</taxon>
        <taxon>Pseudomonadati</taxon>
        <taxon>Bacteroidota</taxon>
        <taxon>Cytophagia</taxon>
        <taxon>Cytophagales</taxon>
        <taxon>Cyclobacteriaceae</taxon>
        <taxon>Belliella</taxon>
    </lineage>
</organism>
<dbReference type="EMBL" id="JBHSAV010000003">
    <property type="protein sequence ID" value="MFC3975130.1"/>
    <property type="molecule type" value="Genomic_DNA"/>
</dbReference>
<evidence type="ECO:0000313" key="1">
    <source>
        <dbReference type="EMBL" id="MFC3975130.1"/>
    </source>
</evidence>
<protein>
    <recommendedName>
        <fullName evidence="3">Collagen-like protein</fullName>
    </recommendedName>
</protein>
<dbReference type="RefSeq" id="WP_241292368.1">
    <property type="nucleotide sequence ID" value="NZ_JAKZGR010000003.1"/>
</dbReference>
<dbReference type="Proteomes" id="UP001595766">
    <property type="component" value="Unassembled WGS sequence"/>
</dbReference>
<dbReference type="PROSITE" id="PS51257">
    <property type="entry name" value="PROKAR_LIPOPROTEIN"/>
    <property type="match status" value="1"/>
</dbReference>
<comment type="caution">
    <text evidence="1">The sequence shown here is derived from an EMBL/GenBank/DDBJ whole genome shotgun (WGS) entry which is preliminary data.</text>
</comment>
<reference evidence="2" key="1">
    <citation type="journal article" date="2019" name="Int. J. Syst. Evol. Microbiol.">
        <title>The Global Catalogue of Microorganisms (GCM) 10K type strain sequencing project: providing services to taxonomists for standard genome sequencing and annotation.</title>
        <authorList>
            <consortium name="The Broad Institute Genomics Platform"/>
            <consortium name="The Broad Institute Genome Sequencing Center for Infectious Disease"/>
            <person name="Wu L."/>
            <person name="Ma J."/>
        </authorList>
    </citation>
    <scope>NUCLEOTIDE SEQUENCE [LARGE SCALE GENOMIC DNA]</scope>
    <source>
        <strain evidence="2">CECT 8551</strain>
    </source>
</reference>
<keyword evidence="2" id="KW-1185">Reference proteome</keyword>